<organism evidence="2 3">
    <name type="scientific">Araneus ventricosus</name>
    <name type="common">Orbweaver spider</name>
    <name type="synonym">Epeira ventricosa</name>
    <dbReference type="NCBI Taxonomy" id="182803"/>
    <lineage>
        <taxon>Eukaryota</taxon>
        <taxon>Metazoa</taxon>
        <taxon>Ecdysozoa</taxon>
        <taxon>Arthropoda</taxon>
        <taxon>Chelicerata</taxon>
        <taxon>Arachnida</taxon>
        <taxon>Araneae</taxon>
        <taxon>Araneomorphae</taxon>
        <taxon>Entelegynae</taxon>
        <taxon>Araneoidea</taxon>
        <taxon>Araneidae</taxon>
        <taxon>Araneus</taxon>
    </lineage>
</organism>
<proteinExistence type="predicted"/>
<accession>A0A4Y2INF4</accession>
<sequence length="134" mass="14961">MLYEERYASIMVDEMQIAEGLSFDTSTKCVIGTPTIPSANGTFEEVDKHALVFFIGGTSTRWKQVVGYPFTGQSICSVTFKKVMSSVNRLKIIIDSLVSDMGPDNQAFRRECKVGVKRRTKDLDIQAFCLHPAN</sequence>
<dbReference type="AlphaFoldDB" id="A0A4Y2INF4"/>
<dbReference type="InterPro" id="IPR048365">
    <property type="entry name" value="TNP-like_RNaseH_N"/>
</dbReference>
<evidence type="ECO:0000259" key="1">
    <source>
        <dbReference type="Pfam" id="PF21787"/>
    </source>
</evidence>
<dbReference type="OrthoDB" id="6537913at2759"/>
<evidence type="ECO:0000313" key="2">
    <source>
        <dbReference type="EMBL" id="GBM79338.1"/>
    </source>
</evidence>
<reference evidence="2 3" key="1">
    <citation type="journal article" date="2019" name="Sci. Rep.">
        <title>Orb-weaving spider Araneus ventricosus genome elucidates the spidroin gene catalogue.</title>
        <authorList>
            <person name="Kono N."/>
            <person name="Nakamura H."/>
            <person name="Ohtoshi R."/>
            <person name="Moran D.A.P."/>
            <person name="Shinohara A."/>
            <person name="Yoshida Y."/>
            <person name="Fujiwara M."/>
            <person name="Mori M."/>
            <person name="Tomita M."/>
            <person name="Arakawa K."/>
        </authorList>
    </citation>
    <scope>NUCLEOTIDE SEQUENCE [LARGE SCALE GENOMIC DNA]</scope>
</reference>
<comment type="caution">
    <text evidence="2">The sequence shown here is derived from an EMBL/GenBank/DDBJ whole genome shotgun (WGS) entry which is preliminary data.</text>
</comment>
<evidence type="ECO:0000313" key="3">
    <source>
        <dbReference type="Proteomes" id="UP000499080"/>
    </source>
</evidence>
<keyword evidence="3" id="KW-1185">Reference proteome</keyword>
<feature type="domain" description="Transposable element P transposase-like RNase H" evidence="1">
    <location>
        <begin position="4"/>
        <end position="110"/>
    </location>
</feature>
<name>A0A4Y2INF4_ARAVE</name>
<dbReference type="Pfam" id="PF21787">
    <property type="entry name" value="TNP-like_RNaseH_N"/>
    <property type="match status" value="1"/>
</dbReference>
<gene>
    <name evidence="2" type="ORF">AVEN_32952_1</name>
</gene>
<dbReference type="EMBL" id="BGPR01002817">
    <property type="protein sequence ID" value="GBM79338.1"/>
    <property type="molecule type" value="Genomic_DNA"/>
</dbReference>
<dbReference type="Proteomes" id="UP000499080">
    <property type="component" value="Unassembled WGS sequence"/>
</dbReference>
<protein>
    <recommendedName>
        <fullName evidence="1">Transposable element P transposase-like RNase H domain-containing protein</fullName>
    </recommendedName>
</protein>